<feature type="domain" description="Microcystin LR degradation protein MlrC C-terminal" evidence="1">
    <location>
        <begin position="299"/>
        <end position="475"/>
    </location>
</feature>
<dbReference type="Proteomes" id="UP000663505">
    <property type="component" value="Chromosome"/>
</dbReference>
<keyword evidence="4" id="KW-1185">Reference proteome</keyword>
<dbReference type="KEGG" id="afx:JZ786_10845"/>
<sequence>MKIAIAQIAHETNTFSSVPTTRESFELWELEYGNDILETHRNVEDYLGGMVDRAEEKGIELVPLVSAFANPSGIITRETYTFLKNQLLSSISDLHDVDALCLALHGAAVAEGVDDVEGDLLRDTRQIVGDDIPVVVTLDLHGNITQTMVDHADVLLGVNFYPHTDSYDRGKEAIDVAEKLVAKAYHPAMVIQRLPLMLPTSTTMHSPARDVNQRCWKWEEDPDIVDCTFFHGFAHTDCPEVAVTVVATARNDQTLARKAVNDVAKYIWSLKNGFYPEEVTPEDAIRLALAAPGRPIVLNETSDNPGGGTPGDGTHLLRAMLKADLTDACFGTIYDPEVALIAHKAGVGSRIDIQLGGKTDALHGHPLSVQAYVKTLSDGKFIQTSPMWRGKKMDLGKSARLQIQGIDVIVCSVCSQVFDEQVFLLHGIDVLERKIVALKSSQHFRAAYESIAETIITVDSPGLSSRQLSSFPYKRLTRPIYPLDEVRDGLSLSQTTGGAANV</sequence>
<dbReference type="Pfam" id="PF07171">
    <property type="entry name" value="MlrC_C"/>
    <property type="match status" value="1"/>
</dbReference>
<dbReference type="PIRSF" id="PIRSF012702">
    <property type="entry name" value="UCP012702"/>
    <property type="match status" value="1"/>
</dbReference>
<dbReference type="InterPro" id="IPR010799">
    <property type="entry name" value="MlrC_C"/>
</dbReference>
<dbReference type="InterPro" id="IPR015995">
    <property type="entry name" value="MlrC_N"/>
</dbReference>
<name>A0A9X7Z9C3_9BACL</name>
<dbReference type="InterPro" id="IPR009197">
    <property type="entry name" value="MlrC"/>
</dbReference>
<dbReference type="EMBL" id="CP071182">
    <property type="protein sequence ID" value="QSO49366.1"/>
    <property type="molecule type" value="Genomic_DNA"/>
</dbReference>
<evidence type="ECO:0000259" key="2">
    <source>
        <dbReference type="Pfam" id="PF07364"/>
    </source>
</evidence>
<feature type="domain" description="Microcystin LR degradation protein MlrC N-terminal" evidence="2">
    <location>
        <begin position="2"/>
        <end position="288"/>
    </location>
</feature>
<protein>
    <submittedName>
        <fullName evidence="3">M81 family metallopeptidase</fullName>
    </submittedName>
</protein>
<evidence type="ECO:0000259" key="1">
    <source>
        <dbReference type="Pfam" id="PF07171"/>
    </source>
</evidence>
<proteinExistence type="predicted"/>
<gene>
    <name evidence="3" type="ORF">JZ786_10845</name>
</gene>
<dbReference type="RefSeq" id="WP_206658677.1">
    <property type="nucleotide sequence ID" value="NZ_CP071182.1"/>
</dbReference>
<accession>A0A9X7Z9C3</accession>
<reference evidence="3 4" key="1">
    <citation type="submission" date="2021-02" db="EMBL/GenBank/DDBJ databases">
        <title>Alicyclobacillus curvatus sp. nov. and Alicyclobacillus mengziensis sp. nov., two acidophilic bacteria isolated from acid mine drainage.</title>
        <authorList>
            <person name="Huang Y."/>
        </authorList>
    </citation>
    <scope>NUCLEOTIDE SEQUENCE [LARGE SCALE GENOMIC DNA]</scope>
    <source>
        <strain evidence="3 4">S30H14</strain>
    </source>
</reference>
<organism evidence="3 4">
    <name type="scientific">Alicyclobacillus mengziensis</name>
    <dbReference type="NCBI Taxonomy" id="2931921"/>
    <lineage>
        <taxon>Bacteria</taxon>
        <taxon>Bacillati</taxon>
        <taxon>Bacillota</taxon>
        <taxon>Bacilli</taxon>
        <taxon>Bacillales</taxon>
        <taxon>Alicyclobacillaceae</taxon>
        <taxon>Alicyclobacillus</taxon>
    </lineage>
</organism>
<evidence type="ECO:0000313" key="3">
    <source>
        <dbReference type="EMBL" id="QSO49366.1"/>
    </source>
</evidence>
<dbReference type="AlphaFoldDB" id="A0A9X7Z9C3"/>
<dbReference type="Pfam" id="PF07364">
    <property type="entry name" value="DUF1485"/>
    <property type="match status" value="1"/>
</dbReference>
<evidence type="ECO:0000313" key="4">
    <source>
        <dbReference type="Proteomes" id="UP000663505"/>
    </source>
</evidence>